<proteinExistence type="predicted"/>
<dbReference type="PANTHER" id="PTHR37962:SF2">
    <property type="entry name" value="MALE STERILE (3) 76CA"/>
    <property type="match status" value="1"/>
</dbReference>
<name>A0A8S1HGS8_9PELO</name>
<evidence type="ECO:0000313" key="3">
    <source>
        <dbReference type="Proteomes" id="UP000835052"/>
    </source>
</evidence>
<protein>
    <submittedName>
        <fullName evidence="2">Uncharacterized protein</fullName>
    </submittedName>
</protein>
<evidence type="ECO:0000313" key="2">
    <source>
        <dbReference type="EMBL" id="CAD6195169.1"/>
    </source>
</evidence>
<reference evidence="2" key="1">
    <citation type="submission" date="2020-10" db="EMBL/GenBank/DDBJ databases">
        <authorList>
            <person name="Kikuchi T."/>
        </authorList>
    </citation>
    <scope>NUCLEOTIDE SEQUENCE</scope>
    <source>
        <strain evidence="2">NKZ352</strain>
    </source>
</reference>
<dbReference type="OrthoDB" id="5797993at2759"/>
<dbReference type="AlphaFoldDB" id="A0A8S1HGS8"/>
<gene>
    <name evidence="2" type="ORF">CAUJ_LOCUS11088</name>
</gene>
<evidence type="ECO:0000256" key="1">
    <source>
        <dbReference type="SAM" id="MobiDB-lite"/>
    </source>
</evidence>
<keyword evidence="3" id="KW-1185">Reference proteome</keyword>
<accession>A0A8S1HGS8</accession>
<feature type="region of interest" description="Disordered" evidence="1">
    <location>
        <begin position="372"/>
        <end position="422"/>
    </location>
</feature>
<dbReference type="PANTHER" id="PTHR37962">
    <property type="entry name" value="MALE STERILE (3) 76CA"/>
    <property type="match status" value="1"/>
</dbReference>
<dbReference type="EMBL" id="CAJGYM010000052">
    <property type="protein sequence ID" value="CAD6195169.1"/>
    <property type="molecule type" value="Genomic_DNA"/>
</dbReference>
<comment type="caution">
    <text evidence="2">The sequence shown here is derived from an EMBL/GenBank/DDBJ whole genome shotgun (WGS) entry which is preliminary data.</text>
</comment>
<sequence length="439" mass="49430">MMLPVDREFQAKSRVANEKNATCVFSDSHFNSNNVGPFRRLVTTMSAVQTTSTHDPEPTLEAEKTIVWRFPSTVSQSSLCGRSNVSNACTLISLHVAEYIHLHDINMPKLNHNHKNTSTHRYNALLSQPIERRAIGGSESFFNVTTPFYAQPSTLVYNPYKSAYDPLPRCPSEIYSCLLNGIIDGNETYDRHAGEDSTRVYNLPDAIKACGSNFNEVDFTLVSGSISESLPKLIWMAVRCPMFAADKRLFFVMIGCMRTVMLVYDRSTDTVTMFDPHMHSFRNCSSQQYGALIATARLCEIDSFSDFVNGFVFPDLPDQEKKEFEISVIRFNPQSSLVSPCLVPFSPAPPGPVKIFPANKLKSSDVVVAGGSAERKRRADPAEWDNQENGKEPWRKRPSRFSRRISAVQAAQASRDARAPMQPLWPYPSFFNYNPQTKY</sequence>
<dbReference type="Proteomes" id="UP000835052">
    <property type="component" value="Unassembled WGS sequence"/>
</dbReference>
<organism evidence="2 3">
    <name type="scientific">Caenorhabditis auriculariae</name>
    <dbReference type="NCBI Taxonomy" id="2777116"/>
    <lineage>
        <taxon>Eukaryota</taxon>
        <taxon>Metazoa</taxon>
        <taxon>Ecdysozoa</taxon>
        <taxon>Nematoda</taxon>
        <taxon>Chromadorea</taxon>
        <taxon>Rhabditida</taxon>
        <taxon>Rhabditina</taxon>
        <taxon>Rhabditomorpha</taxon>
        <taxon>Rhabditoidea</taxon>
        <taxon>Rhabditidae</taxon>
        <taxon>Peloderinae</taxon>
        <taxon>Caenorhabditis</taxon>
    </lineage>
</organism>